<dbReference type="PANTHER" id="PTHR48111:SF40">
    <property type="entry name" value="PHOSPHATE REGULON TRANSCRIPTIONAL REGULATORY PROTEIN PHOB"/>
    <property type="match status" value="1"/>
</dbReference>
<evidence type="ECO:0000256" key="1">
    <source>
        <dbReference type="ARBA" id="ARBA00022553"/>
    </source>
</evidence>
<dbReference type="SUPFAM" id="SSF52172">
    <property type="entry name" value="CheY-like"/>
    <property type="match status" value="1"/>
</dbReference>
<dbReference type="RefSeq" id="WP_010940222.1">
    <property type="nucleotide sequence ID" value="NC_008751.1"/>
</dbReference>
<dbReference type="HOGENOM" id="CLU_000445_69_8_7"/>
<evidence type="ECO:0000313" key="6">
    <source>
        <dbReference type="EMBL" id="ABM27430.1"/>
    </source>
</evidence>
<dbReference type="GO" id="GO:0006355">
    <property type="term" value="P:regulation of DNA-templated transcription"/>
    <property type="evidence" value="ECO:0007669"/>
    <property type="project" value="TreeGrafter"/>
</dbReference>
<evidence type="ECO:0000256" key="2">
    <source>
        <dbReference type="ARBA" id="ARBA00023012"/>
    </source>
</evidence>
<dbReference type="InterPro" id="IPR001789">
    <property type="entry name" value="Sig_transdc_resp-reg_receiver"/>
</dbReference>
<accession>A0A0H3A7J1</accession>
<evidence type="ECO:0000256" key="3">
    <source>
        <dbReference type="ARBA" id="ARBA00023125"/>
    </source>
</evidence>
<evidence type="ECO:0000313" key="7">
    <source>
        <dbReference type="Proteomes" id="UP000009173"/>
    </source>
</evidence>
<dbReference type="AlphaFoldDB" id="A0A0H3A7J1"/>
<evidence type="ECO:0000259" key="5">
    <source>
        <dbReference type="PROSITE" id="PS50110"/>
    </source>
</evidence>
<dbReference type="Proteomes" id="UP000009173">
    <property type="component" value="Chromosome"/>
</dbReference>
<sequence length="128" mass="14103">MQDLKVLLVDDEEEFVTTLSERLALRGLATRVAMDGEQALREVQNDPPHVVVLDLMMPGIKGTETLRRIKAMHPGVQVILLTGHGSTRDGIEGMRLGAFDYLTKPLRLEDLLEKLREAGALARTAMGA</sequence>
<dbReference type="GO" id="GO:0032993">
    <property type="term" value="C:protein-DNA complex"/>
    <property type="evidence" value="ECO:0007669"/>
    <property type="project" value="TreeGrafter"/>
</dbReference>
<name>A0A0H3A7J1_NITV4</name>
<keyword evidence="1 4" id="KW-0597">Phosphoprotein</keyword>
<keyword evidence="2" id="KW-0902">Two-component regulatory system</keyword>
<evidence type="ECO:0000256" key="4">
    <source>
        <dbReference type="PROSITE-ProRule" id="PRU00169"/>
    </source>
</evidence>
<dbReference type="InterPro" id="IPR039420">
    <property type="entry name" value="WalR-like"/>
</dbReference>
<protein>
    <submittedName>
        <fullName evidence="6">Response regulator receiver protein</fullName>
    </submittedName>
</protein>
<dbReference type="PROSITE" id="PS50110">
    <property type="entry name" value="RESPONSE_REGULATORY"/>
    <property type="match status" value="1"/>
</dbReference>
<dbReference type="KEGG" id="dvl:Dvul_0407"/>
<dbReference type="InterPro" id="IPR011006">
    <property type="entry name" value="CheY-like_superfamily"/>
</dbReference>
<organism evidence="6 7">
    <name type="scientific">Nitratidesulfovibrio vulgaris (strain DP4)</name>
    <name type="common">Desulfovibrio vulgaris</name>
    <dbReference type="NCBI Taxonomy" id="391774"/>
    <lineage>
        <taxon>Bacteria</taxon>
        <taxon>Pseudomonadati</taxon>
        <taxon>Thermodesulfobacteriota</taxon>
        <taxon>Desulfovibrionia</taxon>
        <taxon>Desulfovibrionales</taxon>
        <taxon>Desulfovibrionaceae</taxon>
        <taxon>Nitratidesulfovibrio</taxon>
    </lineage>
</organism>
<dbReference type="SMART" id="SM00448">
    <property type="entry name" value="REC"/>
    <property type="match status" value="1"/>
</dbReference>
<dbReference type="GO" id="GO:0005829">
    <property type="term" value="C:cytosol"/>
    <property type="evidence" value="ECO:0007669"/>
    <property type="project" value="TreeGrafter"/>
</dbReference>
<feature type="domain" description="Response regulatory" evidence="5">
    <location>
        <begin position="5"/>
        <end position="119"/>
    </location>
</feature>
<dbReference type="Pfam" id="PF00072">
    <property type="entry name" value="Response_reg"/>
    <property type="match status" value="1"/>
</dbReference>
<dbReference type="Gene3D" id="3.40.50.2300">
    <property type="match status" value="1"/>
</dbReference>
<proteinExistence type="predicted"/>
<feature type="modified residue" description="4-aspartylphosphate" evidence="4">
    <location>
        <position position="54"/>
    </location>
</feature>
<reference evidence="7" key="1">
    <citation type="journal article" date="2009" name="Environ. Microbiol.">
        <title>Contribution of mobile genetic elements to Desulfovibrio vulgaris genome plasticity.</title>
        <authorList>
            <person name="Walker C.B."/>
            <person name="Stolyar S."/>
            <person name="Chivian D."/>
            <person name="Pinel N."/>
            <person name="Gabster J.A."/>
            <person name="Dehal P.S."/>
            <person name="He Z."/>
            <person name="Yang Z.K."/>
            <person name="Yen H.C."/>
            <person name="Zhou J."/>
            <person name="Wall J.D."/>
            <person name="Hazen T.C."/>
            <person name="Arkin A.P."/>
            <person name="Stahl D.A."/>
        </authorList>
    </citation>
    <scope>NUCLEOTIDE SEQUENCE [LARGE SCALE GENOMIC DNA]</scope>
    <source>
        <strain evidence="7">DP4</strain>
    </source>
</reference>
<gene>
    <name evidence="6" type="ordered locus">Dvul_0407</name>
</gene>
<dbReference type="GO" id="GO:0000976">
    <property type="term" value="F:transcription cis-regulatory region binding"/>
    <property type="evidence" value="ECO:0007669"/>
    <property type="project" value="TreeGrafter"/>
</dbReference>
<dbReference type="EMBL" id="CP000527">
    <property type="protein sequence ID" value="ABM27430.1"/>
    <property type="molecule type" value="Genomic_DNA"/>
</dbReference>
<dbReference type="GO" id="GO:0000156">
    <property type="term" value="F:phosphorelay response regulator activity"/>
    <property type="evidence" value="ECO:0007669"/>
    <property type="project" value="TreeGrafter"/>
</dbReference>
<dbReference type="SMR" id="A0A0H3A7J1"/>
<dbReference type="PANTHER" id="PTHR48111">
    <property type="entry name" value="REGULATOR OF RPOS"/>
    <property type="match status" value="1"/>
</dbReference>
<keyword evidence="3" id="KW-0238">DNA-binding</keyword>